<evidence type="ECO:0000313" key="2">
    <source>
        <dbReference type="Proteomes" id="UP000324222"/>
    </source>
</evidence>
<organism evidence="1 2">
    <name type="scientific">Portunus trituberculatus</name>
    <name type="common">Swimming crab</name>
    <name type="synonym">Neptunus trituberculatus</name>
    <dbReference type="NCBI Taxonomy" id="210409"/>
    <lineage>
        <taxon>Eukaryota</taxon>
        <taxon>Metazoa</taxon>
        <taxon>Ecdysozoa</taxon>
        <taxon>Arthropoda</taxon>
        <taxon>Crustacea</taxon>
        <taxon>Multicrustacea</taxon>
        <taxon>Malacostraca</taxon>
        <taxon>Eumalacostraca</taxon>
        <taxon>Eucarida</taxon>
        <taxon>Decapoda</taxon>
        <taxon>Pleocyemata</taxon>
        <taxon>Brachyura</taxon>
        <taxon>Eubrachyura</taxon>
        <taxon>Portunoidea</taxon>
        <taxon>Portunidae</taxon>
        <taxon>Portuninae</taxon>
        <taxon>Portunus</taxon>
    </lineage>
</organism>
<sequence length="130" mass="14188">MFLCGRRSDQVAIHLATLHSQSFLLLFFSSSSSSSPPPSSLPLSSPRHLSILSIILLNTPYPLPQPPPLTTHRLPHNTNNTIKRNMLTRPRSPHGLASLPPLSEYWPDGGNLAGDCVEGTRAGRDSLEDD</sequence>
<keyword evidence="2" id="KW-1185">Reference proteome</keyword>
<name>A0A5B7DIZ0_PORTR</name>
<gene>
    <name evidence="1" type="ORF">E2C01_014046</name>
</gene>
<dbReference type="AlphaFoldDB" id="A0A5B7DIZ0"/>
<proteinExistence type="predicted"/>
<accession>A0A5B7DIZ0</accession>
<dbReference type="Proteomes" id="UP000324222">
    <property type="component" value="Unassembled WGS sequence"/>
</dbReference>
<reference evidence="1 2" key="1">
    <citation type="submission" date="2019-05" db="EMBL/GenBank/DDBJ databases">
        <title>Another draft genome of Portunus trituberculatus and its Hox gene families provides insights of decapod evolution.</title>
        <authorList>
            <person name="Jeong J.-H."/>
            <person name="Song I."/>
            <person name="Kim S."/>
            <person name="Choi T."/>
            <person name="Kim D."/>
            <person name="Ryu S."/>
            <person name="Kim W."/>
        </authorList>
    </citation>
    <scope>NUCLEOTIDE SEQUENCE [LARGE SCALE GENOMIC DNA]</scope>
    <source>
        <tissue evidence="1">Muscle</tissue>
    </source>
</reference>
<protein>
    <submittedName>
        <fullName evidence="1">Uncharacterized protein</fullName>
    </submittedName>
</protein>
<evidence type="ECO:0000313" key="1">
    <source>
        <dbReference type="EMBL" id="MPC21073.1"/>
    </source>
</evidence>
<comment type="caution">
    <text evidence="1">The sequence shown here is derived from an EMBL/GenBank/DDBJ whole genome shotgun (WGS) entry which is preliminary data.</text>
</comment>
<dbReference type="EMBL" id="VSRR010000939">
    <property type="protein sequence ID" value="MPC21073.1"/>
    <property type="molecule type" value="Genomic_DNA"/>
</dbReference>